<dbReference type="SUPFAM" id="SSF48371">
    <property type="entry name" value="ARM repeat"/>
    <property type="match status" value="1"/>
</dbReference>
<reference evidence="1" key="1">
    <citation type="submission" date="2022-10" db="EMBL/GenBank/DDBJ databases">
        <title>The complete genomes of actinobacterial strains from the NBC collection.</title>
        <authorList>
            <person name="Joergensen T.S."/>
            <person name="Alvarez Arevalo M."/>
            <person name="Sterndorff E.B."/>
            <person name="Faurdal D."/>
            <person name="Vuksanovic O."/>
            <person name="Mourched A.-S."/>
            <person name="Charusanti P."/>
            <person name="Shaw S."/>
            <person name="Blin K."/>
            <person name="Weber T."/>
        </authorList>
    </citation>
    <scope>NUCLEOTIDE SEQUENCE</scope>
    <source>
        <strain evidence="1">NBC_01482</strain>
    </source>
</reference>
<dbReference type="Proteomes" id="UP001432062">
    <property type="component" value="Chromosome"/>
</dbReference>
<dbReference type="Gene3D" id="1.25.10.10">
    <property type="entry name" value="Leucine-rich Repeat Variant"/>
    <property type="match status" value="1"/>
</dbReference>
<accession>A0ABZ1YY79</accession>
<sequence length="425" mass="46191">MINPMDPVLRAIADVDWAELEHAYGPAADAPAHLRALMDGDAESCVDAVGYLDAALLHQGSVYSATAPFVAIVAELLARPHTEMKVEDILPWDPGPRPLRVALLDYLEVFAQGCCSGISDEQLYAEAYPSGRTEEDLQRVKANRRAGLLELGPDPANALLVEHVPTPPGLLAAIDDHEFRAAMRARDEIACRAVVPGVIEAVAPLFDDPDVMVRMAALRAMIELTAHPAYAEKRAALLQRLDEIAPAMSDPVERATAARISGLNGGRPEQLLADAHPGVRTCAALAPAFAAEQRATDELLAALEHPEVIDRWFDRHLPGQDGWLRHDVIRELVSRVDDFETLLPAAIEAAWAANPSTVHYDCISFLHRAFPDTVGVGSELSAAQLSFLAVLVEIDDLWQLGQLERWLDTVGLPGGRDGCRRLVEQ</sequence>
<dbReference type="EMBL" id="CP109441">
    <property type="protein sequence ID" value="WUV47111.1"/>
    <property type="molecule type" value="Genomic_DNA"/>
</dbReference>
<dbReference type="InterPro" id="IPR016024">
    <property type="entry name" value="ARM-type_fold"/>
</dbReference>
<dbReference type="RefSeq" id="WP_329411169.1">
    <property type="nucleotide sequence ID" value="NZ_CP109441.1"/>
</dbReference>
<keyword evidence="2" id="KW-1185">Reference proteome</keyword>
<evidence type="ECO:0000313" key="1">
    <source>
        <dbReference type="EMBL" id="WUV47111.1"/>
    </source>
</evidence>
<evidence type="ECO:0008006" key="3">
    <source>
        <dbReference type="Google" id="ProtNLM"/>
    </source>
</evidence>
<evidence type="ECO:0000313" key="2">
    <source>
        <dbReference type="Proteomes" id="UP001432062"/>
    </source>
</evidence>
<protein>
    <recommendedName>
        <fullName evidence="3">HEAT repeat domain-containing protein</fullName>
    </recommendedName>
</protein>
<gene>
    <name evidence="1" type="ORF">OG563_02320</name>
</gene>
<proteinExistence type="predicted"/>
<dbReference type="InterPro" id="IPR011989">
    <property type="entry name" value="ARM-like"/>
</dbReference>
<organism evidence="1 2">
    <name type="scientific">Nocardia vinacea</name>
    <dbReference type="NCBI Taxonomy" id="96468"/>
    <lineage>
        <taxon>Bacteria</taxon>
        <taxon>Bacillati</taxon>
        <taxon>Actinomycetota</taxon>
        <taxon>Actinomycetes</taxon>
        <taxon>Mycobacteriales</taxon>
        <taxon>Nocardiaceae</taxon>
        <taxon>Nocardia</taxon>
    </lineage>
</organism>
<name>A0ABZ1YY79_9NOCA</name>